<evidence type="ECO:0000256" key="1">
    <source>
        <dbReference type="SAM" id="Phobius"/>
    </source>
</evidence>
<reference evidence="2 3" key="2">
    <citation type="submission" date="2018-10" db="EMBL/GenBank/DDBJ databases">
        <authorList>
            <consortium name="Pathogen Informatics"/>
        </authorList>
    </citation>
    <scope>NUCLEOTIDE SEQUENCE [LARGE SCALE GENOMIC DNA]</scope>
</reference>
<proteinExistence type="predicted"/>
<reference evidence="4" key="1">
    <citation type="submission" date="2017-02" db="UniProtKB">
        <authorList>
            <consortium name="WormBaseParasite"/>
        </authorList>
    </citation>
    <scope>IDENTIFICATION</scope>
</reference>
<evidence type="ECO:0000313" key="3">
    <source>
        <dbReference type="Proteomes" id="UP000274131"/>
    </source>
</evidence>
<sequence length="291" mass="32920">MNERFVIEVNETLATDERSQIEDQESEDLLEGLRLIELSEGENTTAKADELQNGTVGQMSQWESSNETSVDYEFQNSTVTDECHTFRECTAGCICTSMGKCVCLSKPSTTSEINKEQVRKTQYEAAFGHGRVRLLRPSQYNGKSHLRLAELQKLSRPTIFPGTSLTRAMKCHCKKHFSFLFKKYICICITGCPGSLFEYESTIFQTAPYGLLTFQSKMVTLIHLVLIIFIASSAFSAPTADQALFKKVTKNTEKVKKNQPKLADTYGETLSDESFEDIDPLMPRKRVPRRM</sequence>
<dbReference type="WBParaSite" id="EVEC_0001060701-mRNA-1">
    <property type="protein sequence ID" value="EVEC_0001060701-mRNA-1"/>
    <property type="gene ID" value="EVEC_0001060701"/>
</dbReference>
<name>A0A0N4VIF4_ENTVE</name>
<evidence type="ECO:0000313" key="2">
    <source>
        <dbReference type="EMBL" id="VDD95199.1"/>
    </source>
</evidence>
<dbReference type="AlphaFoldDB" id="A0A0N4VIF4"/>
<keyword evidence="1" id="KW-1133">Transmembrane helix</keyword>
<keyword evidence="1" id="KW-0472">Membrane</keyword>
<dbReference type="EMBL" id="UXUI01010406">
    <property type="protein sequence ID" value="VDD95199.1"/>
    <property type="molecule type" value="Genomic_DNA"/>
</dbReference>
<feature type="transmembrane region" description="Helical" evidence="1">
    <location>
        <begin position="218"/>
        <end position="237"/>
    </location>
</feature>
<accession>A0A0N4VIF4</accession>
<dbReference type="Proteomes" id="UP000274131">
    <property type="component" value="Unassembled WGS sequence"/>
</dbReference>
<organism evidence="4">
    <name type="scientific">Enterobius vermicularis</name>
    <name type="common">Human pinworm</name>
    <dbReference type="NCBI Taxonomy" id="51028"/>
    <lineage>
        <taxon>Eukaryota</taxon>
        <taxon>Metazoa</taxon>
        <taxon>Ecdysozoa</taxon>
        <taxon>Nematoda</taxon>
        <taxon>Chromadorea</taxon>
        <taxon>Rhabditida</taxon>
        <taxon>Spirurina</taxon>
        <taxon>Oxyuridomorpha</taxon>
        <taxon>Oxyuroidea</taxon>
        <taxon>Oxyuridae</taxon>
        <taxon>Enterobius</taxon>
    </lineage>
</organism>
<gene>
    <name evidence="2" type="ORF">EVEC_LOCUS9950</name>
</gene>
<evidence type="ECO:0000313" key="4">
    <source>
        <dbReference type="WBParaSite" id="EVEC_0001060701-mRNA-1"/>
    </source>
</evidence>
<protein>
    <submittedName>
        <fullName evidence="4">EGF-like domain-containing protein</fullName>
    </submittedName>
</protein>
<keyword evidence="1" id="KW-0812">Transmembrane</keyword>
<keyword evidence="3" id="KW-1185">Reference proteome</keyword>